<evidence type="ECO:0000313" key="3">
    <source>
        <dbReference type="Proteomes" id="UP000054092"/>
    </source>
</evidence>
<proteinExistence type="predicted"/>
<feature type="transmembrane region" description="Helical" evidence="1">
    <location>
        <begin position="64"/>
        <end position="85"/>
    </location>
</feature>
<keyword evidence="1" id="KW-0472">Membrane</keyword>
<organism evidence="2 3">
    <name type="scientific">Mesotoga prima</name>
    <dbReference type="NCBI Taxonomy" id="1184387"/>
    <lineage>
        <taxon>Bacteria</taxon>
        <taxon>Thermotogati</taxon>
        <taxon>Thermotogota</taxon>
        <taxon>Thermotogae</taxon>
        <taxon>Kosmotogales</taxon>
        <taxon>Kosmotogaceae</taxon>
        <taxon>Mesotoga</taxon>
    </lineage>
</organism>
<dbReference type="EMBL" id="LGGP01000217">
    <property type="protein sequence ID" value="KUK80019.1"/>
    <property type="molecule type" value="Genomic_DNA"/>
</dbReference>
<protein>
    <recommendedName>
        <fullName evidence="4">DUF2238 domain-containing protein</fullName>
    </recommendedName>
</protein>
<feature type="transmembrane region" description="Helical" evidence="1">
    <location>
        <begin position="97"/>
        <end position="115"/>
    </location>
</feature>
<gene>
    <name evidence="2" type="ORF">XD94_1217</name>
</gene>
<evidence type="ECO:0000256" key="1">
    <source>
        <dbReference type="SAM" id="Phobius"/>
    </source>
</evidence>
<feature type="transmembrane region" description="Helical" evidence="1">
    <location>
        <begin position="127"/>
        <end position="151"/>
    </location>
</feature>
<reference evidence="3" key="1">
    <citation type="journal article" date="2015" name="MBio">
        <title>Genome-Resolved Metagenomic Analysis Reveals Roles for Candidate Phyla and Other Microbial Community Members in Biogeochemical Transformations in Oil Reservoirs.</title>
        <authorList>
            <person name="Hu P."/>
            <person name="Tom L."/>
            <person name="Singh A."/>
            <person name="Thomas B.C."/>
            <person name="Baker B.J."/>
            <person name="Piceno Y.M."/>
            <person name="Andersen G.L."/>
            <person name="Banfield J.F."/>
        </authorList>
    </citation>
    <scope>NUCLEOTIDE SEQUENCE [LARGE SCALE GENOMIC DNA]</scope>
</reference>
<sequence length="258" mass="29821">MTLKNVLRILGAYAWSFGETLIDKPTLNKSMLSTNIKFYTTLKWINILSSFLLFVPVFGSLGDFHLPHMLGYLIMAFLGYSTWIFQGITGVPIYEETRFLILMHLTLHSFFGLWHEFYNKFALFDDFLHIFGGFWGAFFLFPFIFGSAIAWSNLPQKAVRWKVWLSGISIVNMIGVFWEIGEFISDKIFGGYPGYRMAQENSLDDTMLDLIYNNIGATIGILVFWWYLKRSKDINTFVKDMGKKLGEFFSEESTILGP</sequence>
<evidence type="ECO:0000313" key="2">
    <source>
        <dbReference type="EMBL" id="KUK80019.1"/>
    </source>
</evidence>
<accession>A0A117M242</accession>
<dbReference type="PATRIC" id="fig|1184387.3.peg.1660"/>
<name>A0A117M242_9BACT</name>
<dbReference type="InterPro" id="IPR014509">
    <property type="entry name" value="YjdF-like"/>
</dbReference>
<keyword evidence="1" id="KW-0812">Transmembrane</keyword>
<feature type="transmembrane region" description="Helical" evidence="1">
    <location>
        <begin position="163"/>
        <end position="181"/>
    </location>
</feature>
<keyword evidence="1" id="KW-1133">Transmembrane helix</keyword>
<feature type="transmembrane region" description="Helical" evidence="1">
    <location>
        <begin position="38"/>
        <end position="58"/>
    </location>
</feature>
<dbReference type="Pfam" id="PF09997">
    <property type="entry name" value="DUF2238"/>
    <property type="match status" value="1"/>
</dbReference>
<dbReference type="Proteomes" id="UP000054092">
    <property type="component" value="Unassembled WGS sequence"/>
</dbReference>
<evidence type="ECO:0008006" key="4">
    <source>
        <dbReference type="Google" id="ProtNLM"/>
    </source>
</evidence>
<dbReference type="AlphaFoldDB" id="A0A117M242"/>
<comment type="caution">
    <text evidence="2">The sequence shown here is derived from an EMBL/GenBank/DDBJ whole genome shotgun (WGS) entry which is preliminary data.</text>
</comment>
<feature type="transmembrane region" description="Helical" evidence="1">
    <location>
        <begin position="210"/>
        <end position="228"/>
    </location>
</feature>